<sequence>MTDSLECDVLPEISNTSLETIHIEENSLADTEYQKFYNRNLNYSLDLKFLKNMDKNQLKNVVESNRHKYIDTDTLANSEDNILLEEPPMSCMSLLSLTDSEYKAENVLTDSEANFSRKMSFDMMRSIQDGEICSKCDKYFEVIREKYDDHMCIFKEALENNVNLEKIEALKKKLEFEIEKLKVEKR</sequence>
<dbReference type="EMBL" id="BPLR01009740">
    <property type="protein sequence ID" value="GIY34183.1"/>
    <property type="molecule type" value="Genomic_DNA"/>
</dbReference>
<organism evidence="1 2">
    <name type="scientific">Caerostris extrusa</name>
    <name type="common">Bark spider</name>
    <name type="synonym">Caerostris bankana</name>
    <dbReference type="NCBI Taxonomy" id="172846"/>
    <lineage>
        <taxon>Eukaryota</taxon>
        <taxon>Metazoa</taxon>
        <taxon>Ecdysozoa</taxon>
        <taxon>Arthropoda</taxon>
        <taxon>Chelicerata</taxon>
        <taxon>Arachnida</taxon>
        <taxon>Araneae</taxon>
        <taxon>Araneomorphae</taxon>
        <taxon>Entelegynae</taxon>
        <taxon>Araneoidea</taxon>
        <taxon>Araneidae</taxon>
        <taxon>Caerostris</taxon>
    </lineage>
</organism>
<proteinExistence type="predicted"/>
<accession>A0AAV4SIE0</accession>
<evidence type="ECO:0000313" key="1">
    <source>
        <dbReference type="EMBL" id="GIY34183.1"/>
    </source>
</evidence>
<keyword evidence="2" id="KW-1185">Reference proteome</keyword>
<gene>
    <name evidence="1" type="primary">AVEN_197882_3</name>
    <name evidence="1" type="ORF">CEXT_492051</name>
</gene>
<evidence type="ECO:0000313" key="2">
    <source>
        <dbReference type="Proteomes" id="UP001054945"/>
    </source>
</evidence>
<comment type="caution">
    <text evidence="1">The sequence shown here is derived from an EMBL/GenBank/DDBJ whole genome shotgun (WGS) entry which is preliminary data.</text>
</comment>
<protein>
    <submittedName>
        <fullName evidence="1">PACT_coil_coil domain-containing protein</fullName>
    </submittedName>
</protein>
<reference evidence="1 2" key="1">
    <citation type="submission" date="2021-06" db="EMBL/GenBank/DDBJ databases">
        <title>Caerostris extrusa draft genome.</title>
        <authorList>
            <person name="Kono N."/>
            <person name="Arakawa K."/>
        </authorList>
    </citation>
    <scope>NUCLEOTIDE SEQUENCE [LARGE SCALE GENOMIC DNA]</scope>
</reference>
<name>A0AAV4SIE0_CAEEX</name>
<dbReference type="Proteomes" id="UP001054945">
    <property type="component" value="Unassembled WGS sequence"/>
</dbReference>
<dbReference type="AlphaFoldDB" id="A0AAV4SIE0"/>